<feature type="compositionally biased region" description="Pro residues" evidence="3">
    <location>
        <begin position="253"/>
        <end position="264"/>
    </location>
</feature>
<reference evidence="6" key="1">
    <citation type="journal article" date="2020" name="MBio">
        <title>Horizontal gene transfer to a defensive symbiont with a reduced genome amongst a multipartite beetle microbiome.</title>
        <authorList>
            <person name="Waterworth S.C."/>
            <person name="Florez L.V."/>
            <person name="Rees E.R."/>
            <person name="Hertweck C."/>
            <person name="Kaltenpoth M."/>
            <person name="Kwan J.C."/>
        </authorList>
    </citation>
    <scope>NUCLEOTIDE SEQUENCE [LARGE SCALE GENOMIC DNA]</scope>
</reference>
<feature type="chain" id="PRO_5031244671" evidence="4">
    <location>
        <begin position="37"/>
        <end position="264"/>
    </location>
</feature>
<evidence type="ECO:0000313" key="6">
    <source>
        <dbReference type="Proteomes" id="UP000461670"/>
    </source>
</evidence>
<dbReference type="EMBL" id="WNDQ01000006">
    <property type="protein sequence ID" value="KAF1023180.1"/>
    <property type="molecule type" value="Genomic_DNA"/>
</dbReference>
<dbReference type="Pfam" id="PF04333">
    <property type="entry name" value="MlaA"/>
    <property type="match status" value="1"/>
</dbReference>
<dbReference type="PANTHER" id="PTHR30035">
    <property type="entry name" value="LIPOPROTEIN VACJ-RELATED"/>
    <property type="match status" value="1"/>
</dbReference>
<dbReference type="AlphaFoldDB" id="A0A7V8FRD0"/>
<feature type="region of interest" description="Disordered" evidence="3">
    <location>
        <begin position="232"/>
        <end position="264"/>
    </location>
</feature>
<dbReference type="InterPro" id="IPR007428">
    <property type="entry name" value="MlaA"/>
</dbReference>
<dbReference type="PANTHER" id="PTHR30035:SF3">
    <property type="entry name" value="INTERMEMBRANE PHOSPHOLIPID TRANSPORT SYSTEM LIPOPROTEIN MLAA"/>
    <property type="match status" value="1"/>
</dbReference>
<name>A0A7V8FRD0_9BURK</name>
<evidence type="ECO:0000256" key="2">
    <source>
        <dbReference type="ARBA" id="ARBA00022729"/>
    </source>
</evidence>
<gene>
    <name evidence="5" type="primary">mlaA</name>
    <name evidence="5" type="ORF">GAK30_00633</name>
</gene>
<dbReference type="PRINTS" id="PR01805">
    <property type="entry name" value="VACJLIPOPROT"/>
</dbReference>
<evidence type="ECO:0000256" key="3">
    <source>
        <dbReference type="SAM" id="MobiDB-lite"/>
    </source>
</evidence>
<evidence type="ECO:0000256" key="4">
    <source>
        <dbReference type="SAM" id="SignalP"/>
    </source>
</evidence>
<proteinExistence type="inferred from homology"/>
<dbReference type="GO" id="GO:0120010">
    <property type="term" value="P:intermembrane phospholipid transfer"/>
    <property type="evidence" value="ECO:0007669"/>
    <property type="project" value="TreeGrafter"/>
</dbReference>
<evidence type="ECO:0000313" key="5">
    <source>
        <dbReference type="EMBL" id="KAF1023180.1"/>
    </source>
</evidence>
<dbReference type="GO" id="GO:0016020">
    <property type="term" value="C:membrane"/>
    <property type="evidence" value="ECO:0007669"/>
    <property type="project" value="InterPro"/>
</dbReference>
<sequence length="264" mass="28184">MNASFLSLAIVRKGARIVVGLALPLALAACATGPNADPRDPLEPYNRTVFKFNDAVDRAVLKPVAKGYVNTVPDPVRTSVSNFFGNLSDMWSTVNNLLQLKGQDTVESALRVTTNTVFGFGGLFDVATAMGIPRHKQDFGLTLGRWGVSPGPYFVLPLLGPSTIRDTAALPVDMLGSPIGQINDIPWRNGLTVGRVIDTRATLLPATDLLDQAALDKYLLARDAFLQLRTGGKREENYDNTDYSAEPAAAPAAPQPAQPAGPAQ</sequence>
<keyword evidence="5" id="KW-0449">Lipoprotein</keyword>
<dbReference type="Proteomes" id="UP000461670">
    <property type="component" value="Unassembled WGS sequence"/>
</dbReference>
<evidence type="ECO:0000256" key="1">
    <source>
        <dbReference type="ARBA" id="ARBA00010634"/>
    </source>
</evidence>
<organism evidence="5 6">
    <name type="scientific">Paracidovorax wautersii</name>
    <dbReference type="NCBI Taxonomy" id="1177982"/>
    <lineage>
        <taxon>Bacteria</taxon>
        <taxon>Pseudomonadati</taxon>
        <taxon>Pseudomonadota</taxon>
        <taxon>Betaproteobacteria</taxon>
        <taxon>Burkholderiales</taxon>
        <taxon>Comamonadaceae</taxon>
        <taxon>Paracidovorax</taxon>
    </lineage>
</organism>
<comment type="caution">
    <text evidence="5">The sequence shown here is derived from an EMBL/GenBank/DDBJ whole genome shotgun (WGS) entry which is preliminary data.</text>
</comment>
<feature type="signal peptide" evidence="4">
    <location>
        <begin position="1"/>
        <end position="36"/>
    </location>
</feature>
<protein>
    <submittedName>
        <fullName evidence="5">Putative phospholipid-binding lipoprotein MlaA</fullName>
    </submittedName>
</protein>
<keyword evidence="2 4" id="KW-0732">Signal</keyword>
<comment type="similarity">
    <text evidence="1">Belongs to the MlaA family.</text>
</comment>
<accession>A0A7V8FRD0</accession>